<comment type="similarity">
    <text evidence="2">Belongs to the ELP6 family.</text>
</comment>
<protein>
    <recommendedName>
        <fullName evidence="3">Elongator complex protein 6</fullName>
    </recommendedName>
</protein>
<proteinExistence type="inferred from homology"/>
<dbReference type="Proteomes" id="UP001164746">
    <property type="component" value="Chromosome 2"/>
</dbReference>
<comment type="pathway">
    <text evidence="1">tRNA modification; 5-methoxycarbonylmethyl-2-thiouridine-tRNA biosynthesis.</text>
</comment>
<evidence type="ECO:0000313" key="5">
    <source>
        <dbReference type="Proteomes" id="UP001164746"/>
    </source>
</evidence>
<organism evidence="4 5">
    <name type="scientific">Mya arenaria</name>
    <name type="common">Soft-shell clam</name>
    <dbReference type="NCBI Taxonomy" id="6604"/>
    <lineage>
        <taxon>Eukaryota</taxon>
        <taxon>Metazoa</taxon>
        <taxon>Spiralia</taxon>
        <taxon>Lophotrochozoa</taxon>
        <taxon>Mollusca</taxon>
        <taxon>Bivalvia</taxon>
        <taxon>Autobranchia</taxon>
        <taxon>Heteroconchia</taxon>
        <taxon>Euheterodonta</taxon>
        <taxon>Imparidentia</taxon>
        <taxon>Neoheterodontei</taxon>
        <taxon>Myida</taxon>
        <taxon>Myoidea</taxon>
        <taxon>Myidae</taxon>
        <taxon>Mya</taxon>
    </lineage>
</organism>
<dbReference type="PANTHER" id="PTHR16184">
    <property type="entry name" value="ELONGATOR COMPLEX PROTEIN 6"/>
    <property type="match status" value="1"/>
</dbReference>
<dbReference type="Pfam" id="PF09807">
    <property type="entry name" value="ELP6"/>
    <property type="match status" value="1"/>
</dbReference>
<dbReference type="Gene3D" id="3.40.50.300">
    <property type="entry name" value="P-loop containing nucleotide triphosphate hydrolases"/>
    <property type="match status" value="1"/>
</dbReference>
<evidence type="ECO:0000313" key="4">
    <source>
        <dbReference type="EMBL" id="WAQ97172.1"/>
    </source>
</evidence>
<dbReference type="InterPro" id="IPR027417">
    <property type="entry name" value="P-loop_NTPase"/>
</dbReference>
<dbReference type="InterPro" id="IPR018627">
    <property type="entry name" value="ELP6"/>
</dbReference>
<keyword evidence="5" id="KW-1185">Reference proteome</keyword>
<evidence type="ECO:0000256" key="3">
    <source>
        <dbReference type="ARBA" id="ARBA00020263"/>
    </source>
</evidence>
<reference evidence="4" key="1">
    <citation type="submission" date="2022-11" db="EMBL/GenBank/DDBJ databases">
        <title>Centuries of genome instability and evolution in soft-shell clam transmissible cancer (bioRxiv).</title>
        <authorList>
            <person name="Hart S.F.M."/>
            <person name="Yonemitsu M.A."/>
            <person name="Giersch R.M."/>
            <person name="Beal B.F."/>
            <person name="Arriagada G."/>
            <person name="Davis B.W."/>
            <person name="Ostrander E.A."/>
            <person name="Goff S.P."/>
            <person name="Metzger M.J."/>
        </authorList>
    </citation>
    <scope>NUCLEOTIDE SEQUENCE</scope>
    <source>
        <strain evidence="4">MELC-2E11</strain>
        <tissue evidence="4">Siphon/mantle</tissue>
    </source>
</reference>
<evidence type="ECO:0000256" key="1">
    <source>
        <dbReference type="ARBA" id="ARBA00005043"/>
    </source>
</evidence>
<sequence>MFTDINNALNINTDFLRNPCLIGIGENGADCSFLIHHFISLYLKNGVTVVLISFKQALNHFNGVGAKIGCNLLKFKEQNRFGYVDGLRNLSQCVNNGIGNAAYSWTNCVNDVGHIDSMALMKEIIFHMSSITEKMQEPGAMTLIIDNITPLLDVGMTPTEVTKLIQYLKAHIENDIRGNFVVGCYSDKIDEEGSTLSKYIHHSADLFLEVKGLETGYCKDVHGQLLAHWPQGYLREKAVTKSWQYKLTDKTCALFAAGMSSAVL</sequence>
<evidence type="ECO:0000256" key="2">
    <source>
        <dbReference type="ARBA" id="ARBA00008837"/>
    </source>
</evidence>
<dbReference type="PANTHER" id="PTHR16184:SF6">
    <property type="entry name" value="ELONGATOR COMPLEX PROTEIN 6"/>
    <property type="match status" value="1"/>
</dbReference>
<gene>
    <name evidence="4" type="ORF">MAR_029862</name>
</gene>
<name>A0ABY7DKF3_MYAAR</name>
<dbReference type="CDD" id="cd19495">
    <property type="entry name" value="Elp6"/>
    <property type="match status" value="1"/>
</dbReference>
<accession>A0ABY7DKF3</accession>
<dbReference type="EMBL" id="CP111013">
    <property type="protein sequence ID" value="WAQ97172.1"/>
    <property type="molecule type" value="Genomic_DNA"/>
</dbReference>